<reference evidence="1" key="1">
    <citation type="submission" date="2021-06" db="EMBL/GenBank/DDBJ databases">
        <authorList>
            <person name="Hodson N. C."/>
            <person name="Mongue J. A."/>
            <person name="Jaron S. K."/>
        </authorList>
    </citation>
    <scope>NUCLEOTIDE SEQUENCE</scope>
</reference>
<name>A0A8J2LTW7_9HEXA</name>
<dbReference type="Proteomes" id="UP000708208">
    <property type="component" value="Unassembled WGS sequence"/>
</dbReference>
<dbReference type="EMBL" id="CAJVCH010571056">
    <property type="protein sequence ID" value="CAG7836497.1"/>
    <property type="molecule type" value="Genomic_DNA"/>
</dbReference>
<proteinExistence type="predicted"/>
<protein>
    <submittedName>
        <fullName evidence="1">Uncharacterized protein</fullName>
    </submittedName>
</protein>
<keyword evidence="2" id="KW-1185">Reference proteome</keyword>
<comment type="caution">
    <text evidence="1">The sequence shown here is derived from an EMBL/GenBank/DDBJ whole genome shotgun (WGS) entry which is preliminary data.</text>
</comment>
<feature type="non-terminal residue" evidence="1">
    <location>
        <position position="1"/>
    </location>
</feature>
<gene>
    <name evidence="1" type="ORF">AFUS01_LOCUS45735</name>
</gene>
<evidence type="ECO:0000313" key="1">
    <source>
        <dbReference type="EMBL" id="CAG7836497.1"/>
    </source>
</evidence>
<accession>A0A8J2LTW7</accession>
<evidence type="ECO:0000313" key="2">
    <source>
        <dbReference type="Proteomes" id="UP000708208"/>
    </source>
</evidence>
<organism evidence="1 2">
    <name type="scientific">Allacma fusca</name>
    <dbReference type="NCBI Taxonomy" id="39272"/>
    <lineage>
        <taxon>Eukaryota</taxon>
        <taxon>Metazoa</taxon>
        <taxon>Ecdysozoa</taxon>
        <taxon>Arthropoda</taxon>
        <taxon>Hexapoda</taxon>
        <taxon>Collembola</taxon>
        <taxon>Symphypleona</taxon>
        <taxon>Sminthuridae</taxon>
        <taxon>Allacma</taxon>
    </lineage>
</organism>
<dbReference type="AlphaFoldDB" id="A0A8J2LTW7"/>
<sequence length="41" mass="4606">PGLIVSSELGFLYGARLRIFSHHGATGRIIWVNFWRFGNGC</sequence>